<dbReference type="InterPro" id="IPR037185">
    <property type="entry name" value="EmrE-like"/>
</dbReference>
<feature type="domain" description="EamA" evidence="7">
    <location>
        <begin position="158"/>
        <end position="292"/>
    </location>
</feature>
<comment type="caution">
    <text evidence="8">The sequence shown here is derived from an EMBL/GenBank/DDBJ whole genome shotgun (WGS) entry which is preliminary data.</text>
</comment>
<dbReference type="GO" id="GO:0016020">
    <property type="term" value="C:membrane"/>
    <property type="evidence" value="ECO:0007669"/>
    <property type="project" value="UniProtKB-SubCell"/>
</dbReference>
<feature type="transmembrane region" description="Helical" evidence="6">
    <location>
        <begin position="69"/>
        <end position="90"/>
    </location>
</feature>
<feature type="transmembrane region" description="Helical" evidence="6">
    <location>
        <begin position="219"/>
        <end position="242"/>
    </location>
</feature>
<dbReference type="Pfam" id="PF00892">
    <property type="entry name" value="EamA"/>
    <property type="match status" value="2"/>
</dbReference>
<comment type="subcellular location">
    <subcellularLocation>
        <location evidence="1">Membrane</location>
        <topology evidence="1">Multi-pass membrane protein</topology>
    </subcellularLocation>
</comment>
<dbReference type="PANTHER" id="PTHR32322:SF2">
    <property type="entry name" value="EAMA DOMAIN-CONTAINING PROTEIN"/>
    <property type="match status" value="1"/>
</dbReference>
<evidence type="ECO:0000256" key="4">
    <source>
        <dbReference type="ARBA" id="ARBA00022989"/>
    </source>
</evidence>
<dbReference type="RefSeq" id="WP_186508289.1">
    <property type="nucleotide sequence ID" value="NZ_JACNEP010000022.1"/>
</dbReference>
<feature type="transmembrane region" description="Helical" evidence="6">
    <location>
        <begin position="41"/>
        <end position="57"/>
    </location>
</feature>
<protein>
    <submittedName>
        <fullName evidence="8">DMT family transporter</fullName>
    </submittedName>
</protein>
<keyword evidence="3 6" id="KW-0812">Transmembrane</keyword>
<feature type="transmembrane region" description="Helical" evidence="6">
    <location>
        <begin position="185"/>
        <end position="207"/>
    </location>
</feature>
<feature type="transmembrane region" description="Helical" evidence="6">
    <location>
        <begin position="279"/>
        <end position="297"/>
    </location>
</feature>
<feature type="transmembrane region" description="Helical" evidence="6">
    <location>
        <begin position="129"/>
        <end position="147"/>
    </location>
</feature>
<dbReference type="Proteomes" id="UP000601768">
    <property type="component" value="Unassembled WGS sequence"/>
</dbReference>
<keyword evidence="4 6" id="KW-1133">Transmembrane helix</keyword>
<comment type="similarity">
    <text evidence="2">Belongs to the EamA transporter family.</text>
</comment>
<evidence type="ECO:0000256" key="5">
    <source>
        <dbReference type="ARBA" id="ARBA00023136"/>
    </source>
</evidence>
<reference evidence="8" key="1">
    <citation type="journal article" date="2018" name="Int. J. Syst. Evol. Microbiol.">
        <title>Neptunicella marina gen. nov., sp. nov., isolated from surface seawater.</title>
        <authorList>
            <person name="Liu X."/>
            <person name="Lai Q."/>
            <person name="Du Y."/>
            <person name="Zhang X."/>
            <person name="Liu Z."/>
            <person name="Sun F."/>
            <person name="Shao Z."/>
        </authorList>
    </citation>
    <scope>NUCLEOTIDE SEQUENCE</scope>
    <source>
        <strain evidence="8">S27-2</strain>
    </source>
</reference>
<evidence type="ECO:0000256" key="1">
    <source>
        <dbReference type="ARBA" id="ARBA00004141"/>
    </source>
</evidence>
<dbReference type="InterPro" id="IPR050638">
    <property type="entry name" value="AA-Vitamin_Transporters"/>
</dbReference>
<evidence type="ECO:0000259" key="7">
    <source>
        <dbReference type="Pfam" id="PF00892"/>
    </source>
</evidence>
<reference evidence="8" key="2">
    <citation type="submission" date="2020-08" db="EMBL/GenBank/DDBJ databases">
        <authorList>
            <person name="Lai Q."/>
        </authorList>
    </citation>
    <scope>NUCLEOTIDE SEQUENCE</scope>
    <source>
        <strain evidence="8">S27-2</strain>
    </source>
</reference>
<feature type="transmembrane region" description="Helical" evidence="6">
    <location>
        <begin position="153"/>
        <end position="173"/>
    </location>
</feature>
<evidence type="ECO:0000313" key="8">
    <source>
        <dbReference type="EMBL" id="MBC3767655.1"/>
    </source>
</evidence>
<sequence>MNRQSTTSTLILLLISVFCWGSVFPFSKPVLESMSQQSLVIWRFSIASLCLIIYLLVKRQPWPHLRFGQYLWLAFISVLGVGGFNLLLFTGIKHTAATNGALVMALSPLVTALMVAGLARKWISRAQSFSLLVGLFGVLLVITNGSWQRLMQFQFNQGDITVIAAMLLWSAYTTASQKVTSWLPVIPFTLISLLTGDIFILIASAIQGDIHPIQELINLSGGGIVSVVYIGIFGTVVGYLFFLNGVQKLGSATASLFFNFIPVFAALTAMMMGQSVTPIQLSGMAIVLIGLSLPPLLRTMKQRRTNRLCEVN</sequence>
<evidence type="ECO:0000256" key="2">
    <source>
        <dbReference type="ARBA" id="ARBA00007362"/>
    </source>
</evidence>
<gene>
    <name evidence="8" type="ORF">H8B19_17380</name>
</gene>
<keyword evidence="9" id="KW-1185">Reference proteome</keyword>
<dbReference type="InterPro" id="IPR000620">
    <property type="entry name" value="EamA_dom"/>
</dbReference>
<dbReference type="SUPFAM" id="SSF103481">
    <property type="entry name" value="Multidrug resistance efflux transporter EmrE"/>
    <property type="match status" value="2"/>
</dbReference>
<evidence type="ECO:0000256" key="3">
    <source>
        <dbReference type="ARBA" id="ARBA00022692"/>
    </source>
</evidence>
<proteinExistence type="inferred from homology"/>
<feature type="transmembrane region" description="Helical" evidence="6">
    <location>
        <begin position="254"/>
        <end position="273"/>
    </location>
</feature>
<accession>A0A8J6IYP0</accession>
<feature type="transmembrane region" description="Helical" evidence="6">
    <location>
        <begin position="96"/>
        <end position="117"/>
    </location>
</feature>
<evidence type="ECO:0000256" key="6">
    <source>
        <dbReference type="SAM" id="Phobius"/>
    </source>
</evidence>
<dbReference type="AlphaFoldDB" id="A0A8J6IYP0"/>
<dbReference type="EMBL" id="JACNEP010000022">
    <property type="protein sequence ID" value="MBC3767655.1"/>
    <property type="molecule type" value="Genomic_DNA"/>
</dbReference>
<feature type="domain" description="EamA" evidence="7">
    <location>
        <begin position="9"/>
        <end position="142"/>
    </location>
</feature>
<keyword evidence="5 6" id="KW-0472">Membrane</keyword>
<dbReference type="PANTHER" id="PTHR32322">
    <property type="entry name" value="INNER MEMBRANE TRANSPORTER"/>
    <property type="match status" value="1"/>
</dbReference>
<name>A0A8J6IYP0_9ALTE</name>
<evidence type="ECO:0000313" key="9">
    <source>
        <dbReference type="Proteomes" id="UP000601768"/>
    </source>
</evidence>
<organism evidence="8 9">
    <name type="scientific">Neptunicella marina</name>
    <dbReference type="NCBI Taxonomy" id="2125989"/>
    <lineage>
        <taxon>Bacteria</taxon>
        <taxon>Pseudomonadati</taxon>
        <taxon>Pseudomonadota</taxon>
        <taxon>Gammaproteobacteria</taxon>
        <taxon>Alteromonadales</taxon>
        <taxon>Alteromonadaceae</taxon>
        <taxon>Neptunicella</taxon>
    </lineage>
</organism>